<gene>
    <name evidence="2" type="ORF">SGLAU_19790</name>
</gene>
<feature type="compositionally biased region" description="Low complexity" evidence="1">
    <location>
        <begin position="96"/>
        <end position="111"/>
    </location>
</feature>
<evidence type="ECO:0000313" key="2">
    <source>
        <dbReference type="EMBL" id="AIR99915.1"/>
    </source>
</evidence>
<name>A0A089Z278_STRGA</name>
<evidence type="ECO:0008006" key="4">
    <source>
        <dbReference type="Google" id="ProtNLM"/>
    </source>
</evidence>
<keyword evidence="3" id="KW-1185">Reference proteome</keyword>
<proteinExistence type="predicted"/>
<dbReference type="HOGENOM" id="CLU_023624_1_0_11"/>
<dbReference type="RefSeq" id="WP_043503228.1">
    <property type="nucleotide sequence ID" value="NZ_CP009438.1"/>
</dbReference>
<feature type="compositionally biased region" description="Basic and acidic residues" evidence="1">
    <location>
        <begin position="1"/>
        <end position="11"/>
    </location>
</feature>
<organism evidence="2 3">
    <name type="scientific">Streptomyces glaucescens</name>
    <dbReference type="NCBI Taxonomy" id="1907"/>
    <lineage>
        <taxon>Bacteria</taxon>
        <taxon>Bacillati</taxon>
        <taxon>Actinomycetota</taxon>
        <taxon>Actinomycetes</taxon>
        <taxon>Kitasatosporales</taxon>
        <taxon>Streptomycetaceae</taxon>
        <taxon>Streptomyces</taxon>
    </lineage>
</organism>
<dbReference type="AlphaFoldDB" id="A0A089Z278"/>
<feature type="compositionally biased region" description="Pro residues" evidence="1">
    <location>
        <begin position="167"/>
        <end position="212"/>
    </location>
</feature>
<dbReference type="OrthoDB" id="4332983at2"/>
<feature type="region of interest" description="Disordered" evidence="1">
    <location>
        <begin position="1"/>
        <end position="50"/>
    </location>
</feature>
<sequence>MSRLSREKQPDQQRLGASSATPVDVRVLAGDGSGTVTVGGSPLAPAPGEEPQQCVLNHLHRIALATGRPVLATIHDERIGYVVPLRVDPDGSSHFTAHPSPTAAPAAGPATAPAPEPVPDGATRVLRIPRGREPRRHPVQPSAPSWDELEAAPDSAPTFRLRAMPERTPPPQPVPQPRPAPQPPVPQPPVPQSRPTPPYRPQPLPVPQPQPSRAPGTVMPPTGAFGPPPDMDGPAQAVHGPAPAEVPGPDSDPDAKPTPPRGFDAVAEAVLGDDVPEPAAVPTPLTEPLARIAEAVREGRIDAASALAEQALRDGAALLGPDHPEALRLGELAAYAAYLGGDPLRAFRLSVDLVHARRRTGDAEAAYSSLHGAATAWRAVRDPLLGQELGHELIALWTALAAEPGPAADEAEQLRSARTRMTRLAERAREAAGGPQGD</sequence>
<dbReference type="eggNOG" id="ENOG503370G">
    <property type="taxonomic scope" value="Bacteria"/>
</dbReference>
<accession>A0A089Z278</accession>
<dbReference type="Proteomes" id="UP000029482">
    <property type="component" value="Chromosome"/>
</dbReference>
<dbReference type="EMBL" id="CP009438">
    <property type="protein sequence ID" value="AIR99915.1"/>
    <property type="molecule type" value="Genomic_DNA"/>
</dbReference>
<reference evidence="3" key="1">
    <citation type="journal article" date="2015" name="J. Biotechnol.">
        <title>Complete genome sequence of the actinobacterium Streptomyces glaucescens GLA.O (DSM 40922) consisting of a linear chromosome and one linear plasmid.</title>
        <authorList>
            <person name="Ortseifen V."/>
            <person name="Winkler A."/>
            <person name="Albersmeier A."/>
            <person name="Wendler S."/>
            <person name="Puhler A."/>
            <person name="Kalinowski J."/>
            <person name="Ruckert C."/>
        </authorList>
    </citation>
    <scope>NUCLEOTIDE SEQUENCE [LARGE SCALE GENOMIC DNA]</scope>
    <source>
        <strain evidence="3">DSM 40922 / GLA O</strain>
    </source>
</reference>
<feature type="compositionally biased region" description="Basic residues" evidence="1">
    <location>
        <begin position="127"/>
        <end position="138"/>
    </location>
</feature>
<dbReference type="STRING" id="1907.SGLAU_19790"/>
<dbReference type="KEGG" id="sgu:SGLAU_19790"/>
<feature type="region of interest" description="Disordered" evidence="1">
    <location>
        <begin position="90"/>
        <end position="263"/>
    </location>
</feature>
<evidence type="ECO:0000256" key="1">
    <source>
        <dbReference type="SAM" id="MobiDB-lite"/>
    </source>
</evidence>
<protein>
    <recommendedName>
        <fullName evidence="4">Tetratricopeptide repeat protein</fullName>
    </recommendedName>
</protein>
<evidence type="ECO:0000313" key="3">
    <source>
        <dbReference type="Proteomes" id="UP000029482"/>
    </source>
</evidence>